<gene>
    <name evidence="8" type="ORF">ENSA5_69320</name>
</gene>
<evidence type="ECO:0000256" key="3">
    <source>
        <dbReference type="ARBA" id="ARBA00022723"/>
    </source>
</evidence>
<protein>
    <submittedName>
        <fullName evidence="8">NUDIX domain protein</fullName>
    </submittedName>
</protein>
<dbReference type="PROSITE" id="PS51462">
    <property type="entry name" value="NUDIX"/>
    <property type="match status" value="1"/>
</dbReference>
<dbReference type="PANTHER" id="PTHR12318:SF0">
    <property type="entry name" value="ACYL-COENZYME A DIPHOSPHATASE NUDT19"/>
    <property type="match status" value="1"/>
</dbReference>
<accession>A0A2S9XAW1</accession>
<dbReference type="InterPro" id="IPR000086">
    <property type="entry name" value="NUDIX_hydrolase_dom"/>
</dbReference>
<dbReference type="CDD" id="cd18870">
    <property type="entry name" value="NUDIX_AcylCoAdiphos_Nudt19"/>
    <property type="match status" value="1"/>
</dbReference>
<evidence type="ECO:0000259" key="7">
    <source>
        <dbReference type="PROSITE" id="PS51462"/>
    </source>
</evidence>
<keyword evidence="6" id="KW-0464">Manganese</keyword>
<evidence type="ECO:0000313" key="9">
    <source>
        <dbReference type="Proteomes" id="UP000237968"/>
    </source>
</evidence>
<proteinExistence type="predicted"/>
<evidence type="ECO:0000256" key="5">
    <source>
        <dbReference type="ARBA" id="ARBA00022842"/>
    </source>
</evidence>
<evidence type="ECO:0000256" key="6">
    <source>
        <dbReference type="ARBA" id="ARBA00023211"/>
    </source>
</evidence>
<evidence type="ECO:0000256" key="1">
    <source>
        <dbReference type="ARBA" id="ARBA00001936"/>
    </source>
</evidence>
<evidence type="ECO:0000313" key="8">
    <source>
        <dbReference type="EMBL" id="PRP89989.1"/>
    </source>
</evidence>
<dbReference type="InterPro" id="IPR015797">
    <property type="entry name" value="NUDIX_hydrolase-like_dom_sf"/>
</dbReference>
<feature type="domain" description="Nudix hydrolase" evidence="7">
    <location>
        <begin position="4"/>
        <end position="155"/>
    </location>
</feature>
<comment type="cofactor">
    <cofactor evidence="1">
        <name>Mn(2+)</name>
        <dbReference type="ChEBI" id="CHEBI:29035"/>
    </cofactor>
</comment>
<dbReference type="GO" id="GO:0016818">
    <property type="term" value="F:hydrolase activity, acting on acid anhydrides, in phosphorus-containing anhydrides"/>
    <property type="evidence" value="ECO:0007669"/>
    <property type="project" value="InterPro"/>
</dbReference>
<keyword evidence="9" id="KW-1185">Reference proteome</keyword>
<dbReference type="Gene3D" id="3.90.79.10">
    <property type="entry name" value="Nucleoside Triphosphate Pyrophosphohydrolase"/>
    <property type="match status" value="2"/>
</dbReference>
<dbReference type="InterPro" id="IPR039121">
    <property type="entry name" value="NUDT19"/>
</dbReference>
<keyword evidence="4" id="KW-0378">Hydrolase</keyword>
<dbReference type="Pfam" id="PF00293">
    <property type="entry name" value="NUDIX"/>
    <property type="match status" value="1"/>
</dbReference>
<dbReference type="SUPFAM" id="SSF55811">
    <property type="entry name" value="Nudix"/>
    <property type="match status" value="1"/>
</dbReference>
<dbReference type="RefSeq" id="WP_181198478.1">
    <property type="nucleotide sequence ID" value="NZ_PVNK01000308.1"/>
</dbReference>
<organism evidence="8 9">
    <name type="scientific">Enhygromyxa salina</name>
    <dbReference type="NCBI Taxonomy" id="215803"/>
    <lineage>
        <taxon>Bacteria</taxon>
        <taxon>Pseudomonadati</taxon>
        <taxon>Myxococcota</taxon>
        <taxon>Polyangia</taxon>
        <taxon>Nannocystales</taxon>
        <taxon>Nannocystaceae</taxon>
        <taxon>Enhygromyxa</taxon>
    </lineage>
</organism>
<dbReference type="EMBL" id="PVNK01000308">
    <property type="protein sequence ID" value="PRP89989.1"/>
    <property type="molecule type" value="Genomic_DNA"/>
</dbReference>
<reference evidence="8 9" key="1">
    <citation type="submission" date="2018-03" db="EMBL/GenBank/DDBJ databases">
        <title>Draft Genome Sequences of the Obligatory Marine Myxobacteria Enhygromyxa salina SWB005.</title>
        <authorList>
            <person name="Poehlein A."/>
            <person name="Moghaddam J.A."/>
            <person name="Harms H."/>
            <person name="Alanjari M."/>
            <person name="Koenig G.M."/>
            <person name="Daniel R."/>
            <person name="Schaeberle T.F."/>
        </authorList>
    </citation>
    <scope>NUCLEOTIDE SEQUENCE [LARGE SCALE GENOMIC DNA]</scope>
    <source>
        <strain evidence="8 9">SWB005</strain>
    </source>
</reference>
<evidence type="ECO:0000256" key="2">
    <source>
        <dbReference type="ARBA" id="ARBA00001946"/>
    </source>
</evidence>
<dbReference type="GO" id="GO:0046872">
    <property type="term" value="F:metal ion binding"/>
    <property type="evidence" value="ECO:0007669"/>
    <property type="project" value="UniProtKB-KW"/>
</dbReference>
<sequence length="233" mass="25997">MTPAVRPAATVVVLRPRSSDDPEPELYMLRRSAKSAFMPDALVFPGGRVEDEDAQAQDEGEDAQFARAAQRECLEEASLALDLAKLRWFDTWTTPSAESRRRFTARFYLTTIAPDQGHEAVADGEETHAGRWASAATILDQWRAEQVDLPPPTLSIMMGLANGHWREWLARPSASAREPILPKVVPLDTSIQIVMPHDPEYAQLPGDTGSVPERVHPLPRRFVRAGKRWVPQS</sequence>
<dbReference type="PANTHER" id="PTHR12318">
    <property type="entry name" value="TESTOSTERONE-REGULATED PROTEIN RP2"/>
    <property type="match status" value="1"/>
</dbReference>
<keyword evidence="3" id="KW-0479">Metal-binding</keyword>
<keyword evidence="5" id="KW-0460">Magnesium</keyword>
<dbReference type="Proteomes" id="UP000237968">
    <property type="component" value="Unassembled WGS sequence"/>
</dbReference>
<name>A0A2S9XAW1_9BACT</name>
<comment type="cofactor">
    <cofactor evidence="2">
        <name>Mg(2+)</name>
        <dbReference type="ChEBI" id="CHEBI:18420"/>
    </cofactor>
</comment>
<dbReference type="AlphaFoldDB" id="A0A2S9XAW1"/>
<comment type="caution">
    <text evidence="8">The sequence shown here is derived from an EMBL/GenBank/DDBJ whole genome shotgun (WGS) entry which is preliminary data.</text>
</comment>
<evidence type="ECO:0000256" key="4">
    <source>
        <dbReference type="ARBA" id="ARBA00022801"/>
    </source>
</evidence>